<feature type="transmembrane region" description="Helical" evidence="8">
    <location>
        <begin position="351"/>
        <end position="371"/>
    </location>
</feature>
<dbReference type="Pfam" id="PF07690">
    <property type="entry name" value="MFS_1"/>
    <property type="match status" value="1"/>
</dbReference>
<evidence type="ECO:0000256" key="4">
    <source>
        <dbReference type="ARBA" id="ARBA00022692"/>
    </source>
</evidence>
<dbReference type="InterPro" id="IPR036259">
    <property type="entry name" value="MFS_trans_sf"/>
</dbReference>
<dbReference type="GO" id="GO:0005886">
    <property type="term" value="C:plasma membrane"/>
    <property type="evidence" value="ECO:0007669"/>
    <property type="project" value="UniProtKB-SubCell"/>
</dbReference>
<feature type="transmembrane region" description="Helical" evidence="8">
    <location>
        <begin position="40"/>
        <end position="65"/>
    </location>
</feature>
<dbReference type="EMBL" id="HBFP01007856">
    <property type="protein sequence ID" value="CAD8821239.1"/>
    <property type="molecule type" value="Transcribed_RNA"/>
</dbReference>
<feature type="transmembrane region" description="Helical" evidence="8">
    <location>
        <begin position="204"/>
        <end position="226"/>
    </location>
</feature>
<feature type="transmembrane region" description="Helical" evidence="8">
    <location>
        <begin position="164"/>
        <end position="184"/>
    </location>
</feature>
<evidence type="ECO:0000259" key="9">
    <source>
        <dbReference type="PROSITE" id="PS50850"/>
    </source>
</evidence>
<evidence type="ECO:0000256" key="3">
    <source>
        <dbReference type="ARBA" id="ARBA00022475"/>
    </source>
</evidence>
<organism evidence="10">
    <name type="scientific">Timspurckia oligopyrenoides</name>
    <dbReference type="NCBI Taxonomy" id="708627"/>
    <lineage>
        <taxon>Eukaryota</taxon>
        <taxon>Rhodophyta</taxon>
        <taxon>Bangiophyceae</taxon>
        <taxon>Porphyridiales</taxon>
        <taxon>Porphyridiaceae</taxon>
        <taxon>Timspurckia</taxon>
    </lineage>
</organism>
<protein>
    <recommendedName>
        <fullName evidence="9">Major facilitator superfamily (MFS) profile domain-containing protein</fullName>
    </recommendedName>
</protein>
<evidence type="ECO:0000256" key="5">
    <source>
        <dbReference type="ARBA" id="ARBA00022989"/>
    </source>
</evidence>
<dbReference type="InterPro" id="IPR050171">
    <property type="entry name" value="MFS_Transporters"/>
</dbReference>
<dbReference type="InterPro" id="IPR020846">
    <property type="entry name" value="MFS_dom"/>
</dbReference>
<dbReference type="AlphaFoldDB" id="A0A7S0ZGR1"/>
<evidence type="ECO:0000256" key="8">
    <source>
        <dbReference type="SAM" id="Phobius"/>
    </source>
</evidence>
<feature type="transmembrane region" description="Helical" evidence="8">
    <location>
        <begin position="265"/>
        <end position="285"/>
    </location>
</feature>
<dbReference type="PROSITE" id="PS50850">
    <property type="entry name" value="MFS"/>
    <property type="match status" value="1"/>
</dbReference>
<feature type="compositionally biased region" description="Low complexity" evidence="7">
    <location>
        <begin position="515"/>
        <end position="525"/>
    </location>
</feature>
<keyword evidence="4 8" id="KW-0812">Transmembrane</keyword>
<reference evidence="10" key="1">
    <citation type="submission" date="2021-01" db="EMBL/GenBank/DDBJ databases">
        <authorList>
            <person name="Corre E."/>
            <person name="Pelletier E."/>
            <person name="Niang G."/>
            <person name="Scheremetjew M."/>
            <person name="Finn R."/>
            <person name="Kale V."/>
            <person name="Holt S."/>
            <person name="Cochrane G."/>
            <person name="Meng A."/>
            <person name="Brown T."/>
            <person name="Cohen L."/>
        </authorList>
    </citation>
    <scope>NUCLEOTIDE SEQUENCE</scope>
    <source>
        <strain evidence="10">CCMP3278</strain>
    </source>
</reference>
<feature type="region of interest" description="Disordered" evidence="7">
    <location>
        <begin position="469"/>
        <end position="525"/>
    </location>
</feature>
<feature type="compositionally biased region" description="Polar residues" evidence="7">
    <location>
        <begin position="484"/>
        <end position="495"/>
    </location>
</feature>
<dbReference type="GO" id="GO:0022857">
    <property type="term" value="F:transmembrane transporter activity"/>
    <property type="evidence" value="ECO:0007669"/>
    <property type="project" value="InterPro"/>
</dbReference>
<evidence type="ECO:0000256" key="2">
    <source>
        <dbReference type="ARBA" id="ARBA00022448"/>
    </source>
</evidence>
<evidence type="ECO:0000313" key="10">
    <source>
        <dbReference type="EMBL" id="CAD8821239.1"/>
    </source>
</evidence>
<dbReference type="PANTHER" id="PTHR23517">
    <property type="entry name" value="RESISTANCE PROTEIN MDTM, PUTATIVE-RELATED-RELATED"/>
    <property type="match status" value="1"/>
</dbReference>
<feature type="transmembrane region" description="Helical" evidence="8">
    <location>
        <begin position="105"/>
        <end position="126"/>
    </location>
</feature>
<evidence type="ECO:0000256" key="1">
    <source>
        <dbReference type="ARBA" id="ARBA00004651"/>
    </source>
</evidence>
<gene>
    <name evidence="10" type="ORF">TOLI1172_LOCUS5634</name>
</gene>
<feature type="transmembrane region" description="Helical" evidence="8">
    <location>
        <begin position="77"/>
        <end position="98"/>
    </location>
</feature>
<keyword evidence="3" id="KW-1003">Cell membrane</keyword>
<feature type="transmembrane region" description="Helical" evidence="8">
    <location>
        <begin position="434"/>
        <end position="454"/>
    </location>
</feature>
<dbReference type="InterPro" id="IPR011701">
    <property type="entry name" value="MFS"/>
</dbReference>
<dbReference type="Gene3D" id="1.20.1250.20">
    <property type="entry name" value="MFS general substrate transporter like domains"/>
    <property type="match status" value="1"/>
</dbReference>
<feature type="domain" description="Major facilitator superfamily (MFS) profile" evidence="9">
    <location>
        <begin position="39"/>
        <end position="459"/>
    </location>
</feature>
<feature type="transmembrane region" description="Helical" evidence="8">
    <location>
        <begin position="305"/>
        <end position="330"/>
    </location>
</feature>
<evidence type="ECO:0000256" key="6">
    <source>
        <dbReference type="ARBA" id="ARBA00023136"/>
    </source>
</evidence>
<feature type="transmembrane region" description="Helical" evidence="8">
    <location>
        <begin position="132"/>
        <end position="152"/>
    </location>
</feature>
<keyword evidence="6 8" id="KW-0472">Membrane</keyword>
<name>A0A7S0ZGR1_9RHOD</name>
<comment type="subcellular location">
    <subcellularLocation>
        <location evidence="1">Cell membrane</location>
        <topology evidence="1">Multi-pass membrane protein</topology>
    </subcellularLocation>
</comment>
<dbReference type="SUPFAM" id="SSF103473">
    <property type="entry name" value="MFS general substrate transporter"/>
    <property type="match status" value="1"/>
</dbReference>
<dbReference type="PANTHER" id="PTHR23517:SF3">
    <property type="entry name" value="INTEGRAL MEMBRANE TRANSPORT PROTEIN"/>
    <property type="match status" value="1"/>
</dbReference>
<sequence>MEVDDEIGSVESKVDGVGDRLCSVFSRSHWDSIKDSPHELWIVFVLKLLSSYSYFSFALVLTLFLSTEFQMSDVEAGWVYGLYGVFSTVFGVLCGWVVDWLGVKWSLFFGAILGTIARLLLCFCTAPRSAVIVLVTALPFAESLGIPVMTIAIKRYTHTSNRTFAFALYYSCMNIAALVAGPAVDASRALFSDGVTLPLTSIRLSALRVVLFTSAVSTFITVLVVFMGLREIEVNEDGEIMPYHPPSRQVGAWKATVRVLKEKSFWRLVLFTLLLMGVGLVFRHMDSTLPKFMLREFGGSDDAEGVPFGMVYAINPAMIIVLVPLVGMVLTRVDSYTMIVRGSFVAAASPFWVALGAHYWAVCMFVVTLSLGEAVYSPRVYDYTMQLAGRGSEGVYTSLASAPLFAVKLLTGGMSGWLLERFCPEHPPPERNAAALWSIVGATSMLSPILMVILQPVLHPKQSPNIIPPVLNSMHHLEDDNASEGHNSESSNTGESDAEYQTGFGNLERLRRQHSSSNSSSSSSS</sequence>
<proteinExistence type="predicted"/>
<evidence type="ECO:0000256" key="7">
    <source>
        <dbReference type="SAM" id="MobiDB-lite"/>
    </source>
</evidence>
<keyword evidence="5 8" id="KW-1133">Transmembrane helix</keyword>
<accession>A0A7S0ZGR1</accession>
<keyword evidence="2" id="KW-0813">Transport</keyword>